<sequence>MPWIQYSNPNLCGPPHLEVFAPVPFPDTPTPGSEQDEADHPDRVPVAFIEEPQASLANIYGNTTVEQATSQLNGTLDALFIAGSLPLVPRPVRTLISAKQHLGLDADQYITQYALYTACWKHYTLKELMELSGPHCILEDCAGKVHETYQDSKGKRRCCTNNDKDFVMKDISDGAIWHMSQTQTQREYGDQGTVQDLPTEGGSENLNAHRFGLHLSLNTDWFGMLERPHSTGPIYYCINDLPIHECFLQCNTICPCIMPGPKEPTAEQINHCMEPSMKEIAELKNGVEMEVHGEEPQIVFTDESINNCDTPGAHKTCGLASHTQGIQPCPWCDITSVDINRTSGYTREVCAGVLRICCWAGYPQCDALSTSCTMCSLVLFNGYMFSGAGGQNSLKQHFEDMVNSVRWPSHVTRLLKNLGENQSLKKADEWQRLLHITPILLWWVWKDTSDEVPD</sequence>
<dbReference type="InParanoid" id="A0A165NMC2"/>
<dbReference type="OrthoDB" id="3248986at2759"/>
<organism evidence="1 2">
    <name type="scientific">Neolentinus lepideus HHB14362 ss-1</name>
    <dbReference type="NCBI Taxonomy" id="1314782"/>
    <lineage>
        <taxon>Eukaryota</taxon>
        <taxon>Fungi</taxon>
        <taxon>Dikarya</taxon>
        <taxon>Basidiomycota</taxon>
        <taxon>Agaricomycotina</taxon>
        <taxon>Agaricomycetes</taxon>
        <taxon>Gloeophyllales</taxon>
        <taxon>Gloeophyllaceae</taxon>
        <taxon>Neolentinus</taxon>
    </lineage>
</organism>
<keyword evidence="2" id="KW-1185">Reference proteome</keyword>
<accession>A0A165NMC2</accession>
<name>A0A165NMC2_9AGAM</name>
<dbReference type="Proteomes" id="UP000076761">
    <property type="component" value="Unassembled WGS sequence"/>
</dbReference>
<proteinExistence type="predicted"/>
<evidence type="ECO:0000313" key="2">
    <source>
        <dbReference type="Proteomes" id="UP000076761"/>
    </source>
</evidence>
<gene>
    <name evidence="1" type="ORF">NEOLEDRAFT_1151707</name>
</gene>
<dbReference type="STRING" id="1314782.A0A165NMC2"/>
<dbReference type="AlphaFoldDB" id="A0A165NMC2"/>
<reference evidence="1 2" key="1">
    <citation type="journal article" date="2016" name="Mol. Biol. Evol.">
        <title>Comparative Genomics of Early-Diverging Mushroom-Forming Fungi Provides Insights into the Origins of Lignocellulose Decay Capabilities.</title>
        <authorList>
            <person name="Nagy L.G."/>
            <person name="Riley R."/>
            <person name="Tritt A."/>
            <person name="Adam C."/>
            <person name="Daum C."/>
            <person name="Floudas D."/>
            <person name="Sun H."/>
            <person name="Yadav J.S."/>
            <person name="Pangilinan J."/>
            <person name="Larsson K.H."/>
            <person name="Matsuura K."/>
            <person name="Barry K."/>
            <person name="Labutti K."/>
            <person name="Kuo R."/>
            <person name="Ohm R.A."/>
            <person name="Bhattacharya S.S."/>
            <person name="Shirouzu T."/>
            <person name="Yoshinaga Y."/>
            <person name="Martin F.M."/>
            <person name="Grigoriev I.V."/>
            <person name="Hibbett D.S."/>
        </authorList>
    </citation>
    <scope>NUCLEOTIDE SEQUENCE [LARGE SCALE GENOMIC DNA]</scope>
    <source>
        <strain evidence="1 2">HHB14362 ss-1</strain>
    </source>
</reference>
<dbReference type="EMBL" id="KV425631">
    <property type="protein sequence ID" value="KZT19841.1"/>
    <property type="molecule type" value="Genomic_DNA"/>
</dbReference>
<protein>
    <submittedName>
        <fullName evidence="1">Uncharacterized protein</fullName>
    </submittedName>
</protein>
<evidence type="ECO:0000313" key="1">
    <source>
        <dbReference type="EMBL" id="KZT19841.1"/>
    </source>
</evidence>